<reference evidence="2" key="2">
    <citation type="submission" date="2020-09" db="EMBL/GenBank/DDBJ databases">
        <authorList>
            <person name="Sun Q."/>
            <person name="Kim S."/>
        </authorList>
    </citation>
    <scope>NUCLEOTIDE SEQUENCE</scope>
    <source>
        <strain evidence="2">KCTC 32513</strain>
    </source>
</reference>
<evidence type="ECO:0000313" key="2">
    <source>
        <dbReference type="EMBL" id="GHA88528.1"/>
    </source>
</evidence>
<keyword evidence="3" id="KW-1185">Reference proteome</keyword>
<feature type="chain" id="PRO_5035221794" description="Outer membrane protein beta-barrel domain-containing protein" evidence="1">
    <location>
        <begin position="24"/>
        <end position="256"/>
    </location>
</feature>
<feature type="signal peptide" evidence="1">
    <location>
        <begin position="1"/>
        <end position="23"/>
    </location>
</feature>
<protein>
    <recommendedName>
        <fullName evidence="4">Outer membrane protein beta-barrel domain-containing protein</fullName>
    </recommendedName>
</protein>
<evidence type="ECO:0008006" key="4">
    <source>
        <dbReference type="Google" id="ProtNLM"/>
    </source>
</evidence>
<keyword evidence="1" id="KW-0732">Signal</keyword>
<evidence type="ECO:0000313" key="3">
    <source>
        <dbReference type="Proteomes" id="UP000634004"/>
    </source>
</evidence>
<dbReference type="Gene3D" id="2.40.160.20">
    <property type="match status" value="1"/>
</dbReference>
<gene>
    <name evidence="2" type="ORF">GCM10009069_09350</name>
</gene>
<evidence type="ECO:0000256" key="1">
    <source>
        <dbReference type="SAM" id="SignalP"/>
    </source>
</evidence>
<proteinExistence type="predicted"/>
<organism evidence="2 3">
    <name type="scientific">Algimonas arctica</name>
    <dbReference type="NCBI Taxonomy" id="1479486"/>
    <lineage>
        <taxon>Bacteria</taxon>
        <taxon>Pseudomonadati</taxon>
        <taxon>Pseudomonadota</taxon>
        <taxon>Alphaproteobacteria</taxon>
        <taxon>Maricaulales</taxon>
        <taxon>Robiginitomaculaceae</taxon>
        <taxon>Algimonas</taxon>
    </lineage>
</organism>
<dbReference type="RefSeq" id="WP_189495945.1">
    <property type="nucleotide sequence ID" value="NZ_BMZH01000003.1"/>
</dbReference>
<dbReference type="Proteomes" id="UP000634004">
    <property type="component" value="Unassembled WGS sequence"/>
</dbReference>
<name>A0A8J3CNI0_9PROT</name>
<sequence>MNNRLLVTAIGAAAMAVSGCAYQGASYGHTAQPTYNPYGASAVPYRRHQQTVGGTRIETELSYEQFVDGNIIDGGTVIGGDTTADVGYQDAFKPGYRASIGIARDFRPNTTVMAKGFYSQAEGEDDVVIATNGGGNVLADFSDYTSYGAELGLRQYLSPAQTRLRPFVGATVGAAFVEDLSVSTGGPSTVINDAGWTATASATGGFEMPLSPTASLALESGIRWSDAQDRSAFGATLGDDNSRLSVPVTLRGRFRF</sequence>
<accession>A0A8J3CNI0</accession>
<reference evidence="2" key="1">
    <citation type="journal article" date="2014" name="Int. J. Syst. Evol. Microbiol.">
        <title>Complete genome sequence of Corynebacterium casei LMG S-19264T (=DSM 44701T), isolated from a smear-ripened cheese.</title>
        <authorList>
            <consortium name="US DOE Joint Genome Institute (JGI-PGF)"/>
            <person name="Walter F."/>
            <person name="Albersmeier A."/>
            <person name="Kalinowski J."/>
            <person name="Ruckert C."/>
        </authorList>
    </citation>
    <scope>NUCLEOTIDE SEQUENCE</scope>
    <source>
        <strain evidence="2">KCTC 32513</strain>
    </source>
</reference>
<dbReference type="AlphaFoldDB" id="A0A8J3CNI0"/>
<comment type="caution">
    <text evidence="2">The sequence shown here is derived from an EMBL/GenBank/DDBJ whole genome shotgun (WGS) entry which is preliminary data.</text>
</comment>
<dbReference type="EMBL" id="BMZH01000003">
    <property type="protein sequence ID" value="GHA88528.1"/>
    <property type="molecule type" value="Genomic_DNA"/>
</dbReference>
<dbReference type="PROSITE" id="PS51257">
    <property type="entry name" value="PROKAR_LIPOPROTEIN"/>
    <property type="match status" value="1"/>
</dbReference>